<feature type="chain" id="PRO_5022023663" description="HEAT repeat protein" evidence="1">
    <location>
        <begin position="27"/>
        <end position="398"/>
    </location>
</feature>
<keyword evidence="3" id="KW-1185">Reference proteome</keyword>
<dbReference type="AlphaFoldDB" id="A0A518BCP0"/>
<evidence type="ECO:0000313" key="3">
    <source>
        <dbReference type="Proteomes" id="UP000317093"/>
    </source>
</evidence>
<keyword evidence="1" id="KW-0732">Signal</keyword>
<protein>
    <recommendedName>
        <fullName evidence="4">HEAT repeat protein</fullName>
    </recommendedName>
</protein>
<evidence type="ECO:0008006" key="4">
    <source>
        <dbReference type="Google" id="ProtNLM"/>
    </source>
</evidence>
<evidence type="ECO:0000256" key="1">
    <source>
        <dbReference type="SAM" id="SignalP"/>
    </source>
</evidence>
<dbReference type="Proteomes" id="UP000317093">
    <property type="component" value="Chromosome"/>
</dbReference>
<reference evidence="2 3" key="1">
    <citation type="submission" date="2019-02" db="EMBL/GenBank/DDBJ databases">
        <title>Deep-cultivation of Planctomycetes and their phenomic and genomic characterization uncovers novel biology.</title>
        <authorList>
            <person name="Wiegand S."/>
            <person name="Jogler M."/>
            <person name="Boedeker C."/>
            <person name="Pinto D."/>
            <person name="Vollmers J."/>
            <person name="Rivas-Marin E."/>
            <person name="Kohn T."/>
            <person name="Peeters S.H."/>
            <person name="Heuer A."/>
            <person name="Rast P."/>
            <person name="Oberbeckmann S."/>
            <person name="Bunk B."/>
            <person name="Jeske O."/>
            <person name="Meyerdierks A."/>
            <person name="Storesund J.E."/>
            <person name="Kallscheuer N."/>
            <person name="Luecker S."/>
            <person name="Lage O.M."/>
            <person name="Pohl T."/>
            <person name="Merkel B.J."/>
            <person name="Hornburger P."/>
            <person name="Mueller R.-W."/>
            <person name="Bruemmer F."/>
            <person name="Labrenz M."/>
            <person name="Spormann A.M."/>
            <person name="Op den Camp H."/>
            <person name="Overmann J."/>
            <person name="Amann R."/>
            <person name="Jetten M.S.M."/>
            <person name="Mascher T."/>
            <person name="Medema M.H."/>
            <person name="Devos D.P."/>
            <person name="Kaster A.-K."/>
            <person name="Ovreas L."/>
            <person name="Rohde M."/>
            <person name="Galperin M.Y."/>
            <person name="Jogler C."/>
        </authorList>
    </citation>
    <scope>NUCLEOTIDE SEQUENCE [LARGE SCALE GENOMIC DNA]</scope>
    <source>
        <strain evidence="2 3">Pan216</strain>
    </source>
</reference>
<dbReference type="OrthoDB" id="260790at2"/>
<gene>
    <name evidence="2" type="ORF">Pan216_56210</name>
</gene>
<organism evidence="2 3">
    <name type="scientific">Kolteria novifilia</name>
    <dbReference type="NCBI Taxonomy" id="2527975"/>
    <lineage>
        <taxon>Bacteria</taxon>
        <taxon>Pseudomonadati</taxon>
        <taxon>Planctomycetota</taxon>
        <taxon>Planctomycetia</taxon>
        <taxon>Kolteriales</taxon>
        <taxon>Kolteriaceae</taxon>
        <taxon>Kolteria</taxon>
    </lineage>
</organism>
<dbReference type="EMBL" id="CP036279">
    <property type="protein sequence ID" value="QDU64729.1"/>
    <property type="molecule type" value="Genomic_DNA"/>
</dbReference>
<dbReference type="RefSeq" id="WP_145263133.1">
    <property type="nucleotide sequence ID" value="NZ_CP036279.1"/>
</dbReference>
<sequence length="398" mass="44345" precursor="true">MIGHAACRKTFLLVLTLVLVANRATACPFCEQLGQTLSETIADADFAAIGQLSDARQHPNASAGQPTATTRLRLDHTLKAHPVATGKDELLLSRYVARAAREPFEAVVLAEVIDDQVEPHRVMPAEERVYVDYVTAAVKKSVKPDAERLTFFFEQLGSPDSRIATDAYKEFSKTPYLAVKSAAASYDPQQLRKWMENPETPTFRLGLYGLLLGIHGRPEDAPFLRKLIFDPKHRPRVGLDGIMAGYSLLLPKEGVDDLLALLANPKETFNAHYSALEAIRFLIGESTDQERRRLLDGVSRALVSADIADLVIDELRKNQQWQFLDDVLARFDDPDYQRPVIRQAILRFALQAPGEKAASFVKTQRDADPRLVADVEEGLRFEKVLLEQFGPKVKQGGT</sequence>
<dbReference type="KEGG" id="knv:Pan216_56210"/>
<proteinExistence type="predicted"/>
<name>A0A518BCP0_9BACT</name>
<evidence type="ECO:0000313" key="2">
    <source>
        <dbReference type="EMBL" id="QDU64729.1"/>
    </source>
</evidence>
<accession>A0A518BCP0</accession>
<feature type="signal peptide" evidence="1">
    <location>
        <begin position="1"/>
        <end position="26"/>
    </location>
</feature>